<reference evidence="1 2" key="1">
    <citation type="journal article" date="2018" name="PLoS Genet.">
        <title>Population sequencing reveals clonal diversity and ancestral inbreeding in the grapevine cultivar Chardonnay.</title>
        <authorList>
            <person name="Roach M.J."/>
            <person name="Johnson D.L."/>
            <person name="Bohlmann J."/>
            <person name="van Vuuren H.J."/>
            <person name="Jones S.J."/>
            <person name="Pretorius I.S."/>
            <person name="Schmidt S.A."/>
            <person name="Borneman A.R."/>
        </authorList>
    </citation>
    <scope>NUCLEOTIDE SEQUENCE [LARGE SCALE GENOMIC DNA]</scope>
    <source>
        <strain evidence="2">cv. Chardonnay</strain>
        <tissue evidence="1">Leaf</tissue>
    </source>
</reference>
<organism evidence="1 2">
    <name type="scientific">Vitis vinifera</name>
    <name type="common">Grape</name>
    <dbReference type="NCBI Taxonomy" id="29760"/>
    <lineage>
        <taxon>Eukaryota</taxon>
        <taxon>Viridiplantae</taxon>
        <taxon>Streptophyta</taxon>
        <taxon>Embryophyta</taxon>
        <taxon>Tracheophyta</taxon>
        <taxon>Spermatophyta</taxon>
        <taxon>Magnoliopsida</taxon>
        <taxon>eudicotyledons</taxon>
        <taxon>Gunneridae</taxon>
        <taxon>Pentapetalae</taxon>
        <taxon>rosids</taxon>
        <taxon>Vitales</taxon>
        <taxon>Vitaceae</taxon>
        <taxon>Viteae</taxon>
        <taxon>Vitis</taxon>
    </lineage>
</organism>
<evidence type="ECO:0000313" key="1">
    <source>
        <dbReference type="EMBL" id="RVW95048.1"/>
    </source>
</evidence>
<dbReference type="Proteomes" id="UP000288805">
    <property type="component" value="Unassembled WGS sequence"/>
</dbReference>
<proteinExistence type="predicted"/>
<protein>
    <submittedName>
        <fullName evidence="1">Uncharacterized protein</fullName>
    </submittedName>
</protein>
<dbReference type="AlphaFoldDB" id="A0A438IE87"/>
<dbReference type="EMBL" id="QGNW01000117">
    <property type="protein sequence ID" value="RVW95048.1"/>
    <property type="molecule type" value="Genomic_DNA"/>
</dbReference>
<gene>
    <name evidence="1" type="ORF">CK203_040030</name>
</gene>
<name>A0A438IE87_VITVI</name>
<evidence type="ECO:0000313" key="2">
    <source>
        <dbReference type="Proteomes" id="UP000288805"/>
    </source>
</evidence>
<sequence>MNWREDNNLLGFVLFFHHVPLDDGECETTCDDFPRCILTLSHGDQSKQIGDIWFDPECKGYYLRCLSYDYICYDSRATSDPALWVTYFPQIHIPSKFRSSRWNTLKALYTPMGGGSFRCGDNESFKLKSCGIHLIYAQDQIYWPQPSRGSLGDREDHPAKKEFSSFQRIKAFFNPSKVCLLSFLFYW</sequence>
<accession>A0A438IE87</accession>
<comment type="caution">
    <text evidence="1">The sequence shown here is derived from an EMBL/GenBank/DDBJ whole genome shotgun (WGS) entry which is preliminary data.</text>
</comment>